<dbReference type="EMBL" id="GBXM01101062">
    <property type="protein sequence ID" value="JAH07515.1"/>
    <property type="molecule type" value="Transcribed_RNA"/>
</dbReference>
<reference evidence="1" key="1">
    <citation type="submission" date="2014-11" db="EMBL/GenBank/DDBJ databases">
        <authorList>
            <person name="Amaro Gonzalez C."/>
        </authorList>
    </citation>
    <scope>NUCLEOTIDE SEQUENCE</scope>
</reference>
<sequence length="14" mass="1608">MLTVTFRVTQPLSD</sequence>
<name>A0A0E9PTV2_ANGAN</name>
<evidence type="ECO:0000313" key="1">
    <source>
        <dbReference type="EMBL" id="JAH07515.1"/>
    </source>
</evidence>
<reference evidence="1" key="2">
    <citation type="journal article" date="2015" name="Fish Shellfish Immunol.">
        <title>Early steps in the European eel (Anguilla anguilla)-Vibrio vulnificus interaction in the gills: Role of the RtxA13 toxin.</title>
        <authorList>
            <person name="Callol A."/>
            <person name="Pajuelo D."/>
            <person name="Ebbesson L."/>
            <person name="Teles M."/>
            <person name="MacKenzie S."/>
            <person name="Amaro C."/>
        </authorList>
    </citation>
    <scope>NUCLEOTIDE SEQUENCE</scope>
</reference>
<organism evidence="1">
    <name type="scientific">Anguilla anguilla</name>
    <name type="common">European freshwater eel</name>
    <name type="synonym">Muraena anguilla</name>
    <dbReference type="NCBI Taxonomy" id="7936"/>
    <lineage>
        <taxon>Eukaryota</taxon>
        <taxon>Metazoa</taxon>
        <taxon>Chordata</taxon>
        <taxon>Craniata</taxon>
        <taxon>Vertebrata</taxon>
        <taxon>Euteleostomi</taxon>
        <taxon>Actinopterygii</taxon>
        <taxon>Neopterygii</taxon>
        <taxon>Teleostei</taxon>
        <taxon>Anguilliformes</taxon>
        <taxon>Anguillidae</taxon>
        <taxon>Anguilla</taxon>
    </lineage>
</organism>
<accession>A0A0E9PTV2</accession>
<proteinExistence type="predicted"/>
<protein>
    <submittedName>
        <fullName evidence="1">Uncharacterized protein</fullName>
    </submittedName>
</protein>